<evidence type="ECO:0000256" key="1">
    <source>
        <dbReference type="SAM" id="SignalP"/>
    </source>
</evidence>
<feature type="chain" id="PRO_5014837614" evidence="1">
    <location>
        <begin position="28"/>
        <end position="97"/>
    </location>
</feature>
<dbReference type="EMBL" id="GGFL01008426">
    <property type="protein sequence ID" value="MBW72604.1"/>
    <property type="molecule type" value="Transcribed_RNA"/>
</dbReference>
<accession>A0A2M4D4U2</accession>
<proteinExistence type="predicted"/>
<sequence length="97" mass="10968">MSRPPARGKWFIKISCVFVAFSPAVQLKSHEPSLSIKSSRVSTVRFESSHRRMMHDISDTNLAQAKTAAPLRHSRRLLLGLFVGIQGVYWHTTMCDV</sequence>
<dbReference type="AlphaFoldDB" id="A0A2M4D4U2"/>
<name>A0A2M4D4U2_ANODA</name>
<keyword evidence="1" id="KW-0732">Signal</keyword>
<reference evidence="2" key="1">
    <citation type="submission" date="2018-01" db="EMBL/GenBank/DDBJ databases">
        <title>An insight into the sialome of Amazonian anophelines.</title>
        <authorList>
            <person name="Ribeiro J.M."/>
            <person name="Scarpassa V."/>
            <person name="Calvo E."/>
        </authorList>
    </citation>
    <scope>NUCLEOTIDE SEQUENCE</scope>
</reference>
<feature type="signal peptide" evidence="1">
    <location>
        <begin position="1"/>
        <end position="27"/>
    </location>
</feature>
<organism evidence="2">
    <name type="scientific">Anopheles darlingi</name>
    <name type="common">Mosquito</name>
    <dbReference type="NCBI Taxonomy" id="43151"/>
    <lineage>
        <taxon>Eukaryota</taxon>
        <taxon>Metazoa</taxon>
        <taxon>Ecdysozoa</taxon>
        <taxon>Arthropoda</taxon>
        <taxon>Hexapoda</taxon>
        <taxon>Insecta</taxon>
        <taxon>Pterygota</taxon>
        <taxon>Neoptera</taxon>
        <taxon>Endopterygota</taxon>
        <taxon>Diptera</taxon>
        <taxon>Nematocera</taxon>
        <taxon>Culicoidea</taxon>
        <taxon>Culicidae</taxon>
        <taxon>Anophelinae</taxon>
        <taxon>Anopheles</taxon>
    </lineage>
</organism>
<evidence type="ECO:0000313" key="2">
    <source>
        <dbReference type="EMBL" id="MBW72604.1"/>
    </source>
</evidence>
<protein>
    <submittedName>
        <fullName evidence="2">Putative secreted protein</fullName>
    </submittedName>
</protein>